<name>A0A1Y4LL09_9FIRM</name>
<comment type="caution">
    <text evidence="1">The sequence shown here is derived from an EMBL/GenBank/DDBJ whole genome shotgun (WGS) entry which is preliminary data.</text>
</comment>
<protein>
    <recommendedName>
        <fullName evidence="3">CARD domain-containing protein</fullName>
    </recommendedName>
</protein>
<organism evidence="1 2">
    <name type="scientific">Butyricicoccus pullicaecorum</name>
    <dbReference type="NCBI Taxonomy" id="501571"/>
    <lineage>
        <taxon>Bacteria</taxon>
        <taxon>Bacillati</taxon>
        <taxon>Bacillota</taxon>
        <taxon>Clostridia</taxon>
        <taxon>Eubacteriales</taxon>
        <taxon>Butyricicoccaceae</taxon>
        <taxon>Butyricicoccus</taxon>
    </lineage>
</organism>
<reference evidence="2" key="1">
    <citation type="submission" date="2017-04" db="EMBL/GenBank/DDBJ databases">
        <title>Function of individual gut microbiota members based on whole genome sequencing of pure cultures obtained from chicken caecum.</title>
        <authorList>
            <person name="Medvecky M."/>
            <person name="Cejkova D."/>
            <person name="Polansky O."/>
            <person name="Karasova D."/>
            <person name="Kubasova T."/>
            <person name="Cizek A."/>
            <person name="Rychlik I."/>
        </authorList>
    </citation>
    <scope>NUCLEOTIDE SEQUENCE [LARGE SCALE GENOMIC DNA]</scope>
    <source>
        <strain evidence="2">An179</strain>
    </source>
</reference>
<gene>
    <name evidence="1" type="ORF">B5F15_09680</name>
</gene>
<accession>A0A1Y4LL09</accession>
<evidence type="ECO:0000313" key="2">
    <source>
        <dbReference type="Proteomes" id="UP000195326"/>
    </source>
</evidence>
<dbReference type="AlphaFoldDB" id="A0A1Y4LL09"/>
<proteinExistence type="predicted"/>
<sequence>MNMADWKKDEVNYRLAKMVLQTLMHEGLLDEFEVDQVLQHLRANSSALIASIEEDALWQKQ</sequence>
<dbReference type="Proteomes" id="UP000195326">
    <property type="component" value="Unassembled WGS sequence"/>
</dbReference>
<evidence type="ECO:0008006" key="3">
    <source>
        <dbReference type="Google" id="ProtNLM"/>
    </source>
</evidence>
<evidence type="ECO:0000313" key="1">
    <source>
        <dbReference type="EMBL" id="OUP57374.1"/>
    </source>
</evidence>
<dbReference type="EMBL" id="NFKL01000013">
    <property type="protein sequence ID" value="OUP57374.1"/>
    <property type="molecule type" value="Genomic_DNA"/>
</dbReference>